<dbReference type="PANTHER" id="PTHR33055:SF13">
    <property type="entry name" value="TRANSPOSASE"/>
    <property type="match status" value="1"/>
</dbReference>
<dbReference type="GO" id="GO:0004803">
    <property type="term" value="F:transposase activity"/>
    <property type="evidence" value="ECO:0007669"/>
    <property type="project" value="InterPro"/>
</dbReference>
<feature type="domain" description="Transposase IS116/IS110/IS902 C-terminal" evidence="2">
    <location>
        <begin position="217"/>
        <end position="255"/>
    </location>
</feature>
<comment type="caution">
    <text evidence="3">The sequence shown here is derived from an EMBL/GenBank/DDBJ whole genome shotgun (WGS) entry which is preliminary data.</text>
</comment>
<gene>
    <name evidence="3" type="ORF">B2A_05121</name>
</gene>
<dbReference type="GO" id="GO:0003677">
    <property type="term" value="F:DNA binding"/>
    <property type="evidence" value="ECO:0007669"/>
    <property type="project" value="InterPro"/>
</dbReference>
<sequence>MNSFVVGIDLGEKESVATYMAPDGDVKEQFRFPMSPEGYGVFAKKIPMETRIAFEASGSAYAVSSALRNMGYADITVAHPKELSWITKSKKKNDRVDSLKLAKLHLVGMIPESHLLDDEERIRRDLLIQRVKLGKLTASTKNSIIGYLKREGLFDKLPETENNFSMKRRKAIEEVKFGNQKDIVLKTMLDRLEFYEKQIVPLESGIKKTAKESGDVKILMSIPGIDYYLASLLSSYIGDVKRFDSSDKLASFFGI</sequence>
<evidence type="ECO:0000313" key="3">
    <source>
        <dbReference type="EMBL" id="EQD56735.1"/>
    </source>
</evidence>
<organism evidence="3">
    <name type="scientific">mine drainage metagenome</name>
    <dbReference type="NCBI Taxonomy" id="410659"/>
    <lineage>
        <taxon>unclassified sequences</taxon>
        <taxon>metagenomes</taxon>
        <taxon>ecological metagenomes</taxon>
    </lineage>
</organism>
<dbReference type="InterPro" id="IPR002525">
    <property type="entry name" value="Transp_IS110-like_N"/>
</dbReference>
<accession>T1BRY5</accession>
<dbReference type="Pfam" id="PF02371">
    <property type="entry name" value="Transposase_20"/>
    <property type="match status" value="1"/>
</dbReference>
<dbReference type="InterPro" id="IPR003346">
    <property type="entry name" value="Transposase_20"/>
</dbReference>
<dbReference type="Pfam" id="PF01548">
    <property type="entry name" value="DEDD_Tnp_IS110"/>
    <property type="match status" value="1"/>
</dbReference>
<name>T1BRY5_9ZZZZ</name>
<evidence type="ECO:0000259" key="2">
    <source>
        <dbReference type="Pfam" id="PF02371"/>
    </source>
</evidence>
<feature type="domain" description="Transposase IS110-like N-terminal" evidence="1">
    <location>
        <begin position="6"/>
        <end position="150"/>
    </location>
</feature>
<proteinExistence type="predicted"/>
<dbReference type="AlphaFoldDB" id="T1BRY5"/>
<dbReference type="EMBL" id="AUZZ01003520">
    <property type="protein sequence ID" value="EQD56735.1"/>
    <property type="molecule type" value="Genomic_DNA"/>
</dbReference>
<dbReference type="PANTHER" id="PTHR33055">
    <property type="entry name" value="TRANSPOSASE FOR INSERTION SEQUENCE ELEMENT IS1111A"/>
    <property type="match status" value="1"/>
</dbReference>
<reference evidence="3" key="2">
    <citation type="journal article" date="2014" name="ISME J.">
        <title>Microbial stratification in low pH oxic and suboxic macroscopic growths along an acid mine drainage.</title>
        <authorList>
            <person name="Mendez-Garcia C."/>
            <person name="Mesa V."/>
            <person name="Sprenger R.R."/>
            <person name="Richter M."/>
            <person name="Diez M.S."/>
            <person name="Solano J."/>
            <person name="Bargiela R."/>
            <person name="Golyshina O.V."/>
            <person name="Manteca A."/>
            <person name="Ramos J.L."/>
            <person name="Gallego J.R."/>
            <person name="Llorente I."/>
            <person name="Martins Dos Santos V.A."/>
            <person name="Jensen O.N."/>
            <person name="Pelaez A.I."/>
            <person name="Sanchez J."/>
            <person name="Ferrer M."/>
        </authorList>
    </citation>
    <scope>NUCLEOTIDE SEQUENCE</scope>
</reference>
<feature type="non-terminal residue" evidence="3">
    <location>
        <position position="255"/>
    </location>
</feature>
<reference evidence="3" key="1">
    <citation type="submission" date="2013-08" db="EMBL/GenBank/DDBJ databases">
        <authorList>
            <person name="Mendez C."/>
            <person name="Richter M."/>
            <person name="Ferrer M."/>
            <person name="Sanchez J."/>
        </authorList>
    </citation>
    <scope>NUCLEOTIDE SEQUENCE</scope>
</reference>
<evidence type="ECO:0000259" key="1">
    <source>
        <dbReference type="Pfam" id="PF01548"/>
    </source>
</evidence>
<dbReference type="GO" id="GO:0006313">
    <property type="term" value="P:DNA transposition"/>
    <property type="evidence" value="ECO:0007669"/>
    <property type="project" value="InterPro"/>
</dbReference>
<dbReference type="InterPro" id="IPR047650">
    <property type="entry name" value="Transpos_IS110"/>
</dbReference>
<protein>
    <submittedName>
        <fullName evidence="3">Transposase IS116/IS110/IS902 family</fullName>
    </submittedName>
</protein>